<evidence type="ECO:0000256" key="5">
    <source>
        <dbReference type="SAM" id="Phobius"/>
    </source>
</evidence>
<name>A0A1G9VEY2_9EURY</name>
<dbReference type="PANTHER" id="PTHR38480">
    <property type="entry name" value="SLR0254 PROTEIN"/>
    <property type="match status" value="1"/>
</dbReference>
<dbReference type="Proteomes" id="UP000199370">
    <property type="component" value="Unassembled WGS sequence"/>
</dbReference>
<dbReference type="InterPro" id="IPR010432">
    <property type="entry name" value="RDD"/>
</dbReference>
<comment type="subcellular location">
    <subcellularLocation>
        <location evidence="1">Membrane</location>
        <topology evidence="1">Multi-pass membrane protein</topology>
    </subcellularLocation>
</comment>
<evidence type="ECO:0000256" key="2">
    <source>
        <dbReference type="ARBA" id="ARBA00022692"/>
    </source>
</evidence>
<sequence>MDTVPSVTGPRLQGVLVDHAIAWALIVAVAFVGVFLVPDPTALTGILFLSGVLYVPVFFLYKTGMEAIYGRTLGKAARGITVRSSDGSPCTWRGAVVRNVLLVVDFAPTMYLLGWYVARRSETGQRVGDIAADTVVVRQAT</sequence>
<dbReference type="AlphaFoldDB" id="A0A1G9VEY2"/>
<evidence type="ECO:0000259" key="6">
    <source>
        <dbReference type="Pfam" id="PF06271"/>
    </source>
</evidence>
<feature type="transmembrane region" description="Helical" evidence="5">
    <location>
        <begin position="20"/>
        <end position="37"/>
    </location>
</feature>
<evidence type="ECO:0000256" key="3">
    <source>
        <dbReference type="ARBA" id="ARBA00022989"/>
    </source>
</evidence>
<dbReference type="GO" id="GO:0016020">
    <property type="term" value="C:membrane"/>
    <property type="evidence" value="ECO:0007669"/>
    <property type="project" value="UniProtKB-SubCell"/>
</dbReference>
<dbReference type="PANTHER" id="PTHR38480:SF1">
    <property type="entry name" value="SLR0254 PROTEIN"/>
    <property type="match status" value="1"/>
</dbReference>
<keyword evidence="2 5" id="KW-0812">Transmembrane</keyword>
<keyword evidence="3 5" id="KW-1133">Transmembrane helix</keyword>
<evidence type="ECO:0000313" key="8">
    <source>
        <dbReference type="Proteomes" id="UP000199370"/>
    </source>
</evidence>
<evidence type="ECO:0000256" key="1">
    <source>
        <dbReference type="ARBA" id="ARBA00004141"/>
    </source>
</evidence>
<dbReference type="EMBL" id="FNIA01000006">
    <property type="protein sequence ID" value="SDM70699.1"/>
    <property type="molecule type" value="Genomic_DNA"/>
</dbReference>
<protein>
    <submittedName>
        <fullName evidence="7">Uncharacterized membrane protein YckC, RDD family</fullName>
    </submittedName>
</protein>
<accession>A0A1G9VEY2</accession>
<evidence type="ECO:0000313" key="7">
    <source>
        <dbReference type="EMBL" id="SDM70699.1"/>
    </source>
</evidence>
<feature type="domain" description="RDD" evidence="6">
    <location>
        <begin position="9"/>
        <end position="132"/>
    </location>
</feature>
<proteinExistence type="predicted"/>
<evidence type="ECO:0000256" key="4">
    <source>
        <dbReference type="ARBA" id="ARBA00023136"/>
    </source>
</evidence>
<dbReference type="Pfam" id="PF06271">
    <property type="entry name" value="RDD"/>
    <property type="match status" value="1"/>
</dbReference>
<dbReference type="STRING" id="996166.SAMN05192554_10674"/>
<gene>
    <name evidence="7" type="ORF">SAMN05192554_10674</name>
</gene>
<keyword evidence="8" id="KW-1185">Reference proteome</keyword>
<feature type="transmembrane region" description="Helical" evidence="5">
    <location>
        <begin position="43"/>
        <end position="61"/>
    </location>
</feature>
<reference evidence="7 8" key="1">
    <citation type="submission" date="2016-10" db="EMBL/GenBank/DDBJ databases">
        <authorList>
            <person name="de Groot N.N."/>
        </authorList>
    </citation>
    <scope>NUCLEOTIDE SEQUENCE [LARGE SCALE GENOMIC DNA]</scope>
    <source>
        <strain evidence="8">EB21,IBRC-M 10013,KCTC 4048</strain>
    </source>
</reference>
<keyword evidence="4 5" id="KW-0472">Membrane</keyword>
<organism evidence="7 8">
    <name type="scientific">Haloarchaeobius iranensis</name>
    <dbReference type="NCBI Taxonomy" id="996166"/>
    <lineage>
        <taxon>Archaea</taxon>
        <taxon>Methanobacteriati</taxon>
        <taxon>Methanobacteriota</taxon>
        <taxon>Stenosarchaea group</taxon>
        <taxon>Halobacteria</taxon>
        <taxon>Halobacteriales</taxon>
        <taxon>Halorubellaceae</taxon>
        <taxon>Haloarchaeobius</taxon>
    </lineage>
</organism>